<gene>
    <name evidence="2" type="ORF">RUJ08_22100</name>
</gene>
<sequence>MARDIEDRYHAMKVALKALLDQCLVGRERAGNSHAWHFLCHANGDEPTLYQVNAGTFVYDMSPQQLADLLDVVQTILDDHLLTGGNQRLWAFDYVAVEYQRGTQQAFNNLSVQSQVYAQQTTLAQLLSAPAYQNQVAASYVSTYSDWKLESDRARGDLANVIADAVGRGVNPRETAQVVSKRLDVSMSRAMNMAQTEQVGALRQAQWNETDWAAERLGLNTGLLWLSALKPTTRWWHASEHGQVKTTEWVREFYSRDGNKYHCYCSQIPALLDSDGKIVNQGLMDKLAKEREQWDTGN</sequence>
<feature type="domain" description="Phage head morphogenesis" evidence="1">
    <location>
        <begin position="158"/>
        <end position="267"/>
    </location>
</feature>
<evidence type="ECO:0000313" key="3">
    <source>
        <dbReference type="Proteomes" id="UP001187868"/>
    </source>
</evidence>
<proteinExistence type="predicted"/>
<name>A0ABU4EMX7_9GAMM</name>
<dbReference type="EMBL" id="JAWLLM010000043">
    <property type="protein sequence ID" value="MDV7044818.1"/>
    <property type="molecule type" value="Genomic_DNA"/>
</dbReference>
<organism evidence="2 3">
    <name type="scientific">Dickeya solani</name>
    <dbReference type="NCBI Taxonomy" id="1089444"/>
    <lineage>
        <taxon>Bacteria</taxon>
        <taxon>Pseudomonadati</taxon>
        <taxon>Pseudomonadota</taxon>
        <taxon>Gammaproteobacteria</taxon>
        <taxon>Enterobacterales</taxon>
        <taxon>Pectobacteriaceae</taxon>
        <taxon>Dickeya</taxon>
    </lineage>
</organism>
<evidence type="ECO:0000259" key="1">
    <source>
        <dbReference type="Pfam" id="PF04233"/>
    </source>
</evidence>
<comment type="caution">
    <text evidence="2">The sequence shown here is derived from an EMBL/GenBank/DDBJ whole genome shotgun (WGS) entry which is preliminary data.</text>
</comment>
<protein>
    <submittedName>
        <fullName evidence="2">Phage head morphogenesis protein</fullName>
    </submittedName>
</protein>
<accession>A0ABU4EMX7</accession>
<dbReference type="InterPro" id="IPR006528">
    <property type="entry name" value="Phage_head_morphogenesis_dom"/>
</dbReference>
<dbReference type="Proteomes" id="UP001187868">
    <property type="component" value="Unassembled WGS sequence"/>
</dbReference>
<keyword evidence="3" id="KW-1185">Reference proteome</keyword>
<dbReference type="Pfam" id="PF04233">
    <property type="entry name" value="Phage_Mu_F"/>
    <property type="match status" value="1"/>
</dbReference>
<reference evidence="2 3" key="1">
    <citation type="submission" date="2023-10" db="EMBL/GenBank/DDBJ databases">
        <title>Clonality and diversity in the soft rot Dickeya solani phytopathogen.</title>
        <authorList>
            <person name="Pedron J."/>
            <person name="Van Gijisegem F."/>
            <person name="Portier P."/>
            <person name="Taghouti G."/>
        </authorList>
    </citation>
    <scope>NUCLEOTIDE SEQUENCE [LARGE SCALE GENOMIC DNA]</scope>
    <source>
        <strain evidence="2 3">FVG2-MFV017-A9</strain>
    </source>
</reference>
<evidence type="ECO:0000313" key="2">
    <source>
        <dbReference type="EMBL" id="MDV7044818.1"/>
    </source>
</evidence>
<dbReference type="RefSeq" id="WP_226061823.1">
    <property type="nucleotide sequence ID" value="NZ_JAIZGA010000001.1"/>
</dbReference>